<dbReference type="GO" id="GO:0005776">
    <property type="term" value="C:autophagosome"/>
    <property type="evidence" value="ECO:0007669"/>
    <property type="project" value="TreeGrafter"/>
</dbReference>
<dbReference type="GO" id="GO:0005829">
    <property type="term" value="C:cytosol"/>
    <property type="evidence" value="ECO:0007669"/>
    <property type="project" value="TreeGrafter"/>
</dbReference>
<dbReference type="InterPro" id="IPR000719">
    <property type="entry name" value="Prot_kinase_dom"/>
</dbReference>
<evidence type="ECO:0000313" key="10">
    <source>
        <dbReference type="EMBL" id="KAF5344100.1"/>
    </source>
</evidence>
<proteinExistence type="inferred from homology"/>
<dbReference type="EMBL" id="JAACJM010000129">
    <property type="protein sequence ID" value="KAF5344100.1"/>
    <property type="molecule type" value="Genomic_DNA"/>
</dbReference>
<evidence type="ECO:0000259" key="9">
    <source>
        <dbReference type="PROSITE" id="PS50011"/>
    </source>
</evidence>
<keyword evidence="3 6" id="KW-0547">Nucleotide-binding</keyword>
<dbReference type="InterPro" id="IPR017441">
    <property type="entry name" value="Protein_kinase_ATP_BS"/>
</dbReference>
<dbReference type="InterPro" id="IPR045269">
    <property type="entry name" value="Atg1-like"/>
</dbReference>
<evidence type="ECO:0000256" key="8">
    <source>
        <dbReference type="SAM" id="MobiDB-lite"/>
    </source>
</evidence>
<dbReference type="GO" id="GO:0010506">
    <property type="term" value="P:regulation of autophagy"/>
    <property type="evidence" value="ECO:0007669"/>
    <property type="project" value="InterPro"/>
</dbReference>
<feature type="binding site" evidence="6">
    <location>
        <position position="57"/>
    </location>
    <ligand>
        <name>ATP</name>
        <dbReference type="ChEBI" id="CHEBI:30616"/>
    </ligand>
</feature>
<evidence type="ECO:0000256" key="4">
    <source>
        <dbReference type="ARBA" id="ARBA00022777"/>
    </source>
</evidence>
<dbReference type="EC" id="2.7.11.1" evidence="1"/>
<comment type="similarity">
    <text evidence="7">Belongs to the protein kinase superfamily.</text>
</comment>
<evidence type="ECO:0000256" key="3">
    <source>
        <dbReference type="ARBA" id="ARBA00022741"/>
    </source>
</evidence>
<reference evidence="10 11" key="1">
    <citation type="journal article" date="2020" name="ISME J.">
        <title>Uncovering the hidden diversity of litter-decomposition mechanisms in mushroom-forming fungi.</title>
        <authorList>
            <person name="Floudas D."/>
            <person name="Bentzer J."/>
            <person name="Ahren D."/>
            <person name="Johansson T."/>
            <person name="Persson P."/>
            <person name="Tunlid A."/>
        </authorList>
    </citation>
    <scope>NUCLEOTIDE SEQUENCE [LARGE SCALE GENOMIC DNA]</scope>
    <source>
        <strain evidence="10 11">CBS 291.85</strain>
    </source>
</reference>
<keyword evidence="2" id="KW-0808">Transferase</keyword>
<evidence type="ECO:0000313" key="11">
    <source>
        <dbReference type="Proteomes" id="UP000559256"/>
    </source>
</evidence>
<organism evidence="10 11">
    <name type="scientific">Tetrapyrgos nigripes</name>
    <dbReference type="NCBI Taxonomy" id="182062"/>
    <lineage>
        <taxon>Eukaryota</taxon>
        <taxon>Fungi</taxon>
        <taxon>Dikarya</taxon>
        <taxon>Basidiomycota</taxon>
        <taxon>Agaricomycotina</taxon>
        <taxon>Agaricomycetes</taxon>
        <taxon>Agaricomycetidae</taxon>
        <taxon>Agaricales</taxon>
        <taxon>Marasmiineae</taxon>
        <taxon>Marasmiaceae</taxon>
        <taxon>Tetrapyrgos</taxon>
    </lineage>
</organism>
<dbReference type="GO" id="GO:0000407">
    <property type="term" value="C:phagophore assembly site"/>
    <property type="evidence" value="ECO:0007669"/>
    <property type="project" value="TreeGrafter"/>
</dbReference>
<evidence type="ECO:0000256" key="2">
    <source>
        <dbReference type="ARBA" id="ARBA00022679"/>
    </source>
</evidence>
<keyword evidence="7" id="KW-0723">Serine/threonine-protein kinase</keyword>
<dbReference type="PROSITE" id="PS50011">
    <property type="entry name" value="PROTEIN_KINASE_DOM"/>
    <property type="match status" value="1"/>
</dbReference>
<name>A0A8H5CLV1_9AGAR</name>
<dbReference type="SMART" id="SM00220">
    <property type="entry name" value="S_TKc"/>
    <property type="match status" value="1"/>
</dbReference>
<evidence type="ECO:0000256" key="6">
    <source>
        <dbReference type="PROSITE-ProRule" id="PRU10141"/>
    </source>
</evidence>
<gene>
    <name evidence="10" type="ORF">D9758_008853</name>
</gene>
<dbReference type="PROSITE" id="PS00107">
    <property type="entry name" value="PROTEIN_KINASE_ATP"/>
    <property type="match status" value="1"/>
</dbReference>
<dbReference type="Pfam" id="PF00069">
    <property type="entry name" value="Pkinase"/>
    <property type="match status" value="1"/>
</dbReference>
<keyword evidence="5 6" id="KW-0067">ATP-binding</keyword>
<dbReference type="PANTHER" id="PTHR24348:SF22">
    <property type="entry name" value="NON-SPECIFIC SERINE_THREONINE PROTEIN KINASE"/>
    <property type="match status" value="1"/>
</dbReference>
<accession>A0A8H5CLV1</accession>
<comment type="caution">
    <text evidence="10">The sequence shown here is derived from an EMBL/GenBank/DDBJ whole genome shotgun (WGS) entry which is preliminary data.</text>
</comment>
<dbReference type="OrthoDB" id="541276at2759"/>
<dbReference type="GO" id="GO:0004674">
    <property type="term" value="F:protein serine/threonine kinase activity"/>
    <property type="evidence" value="ECO:0007669"/>
    <property type="project" value="UniProtKB-KW"/>
</dbReference>
<feature type="region of interest" description="Disordered" evidence="8">
    <location>
        <begin position="348"/>
        <end position="381"/>
    </location>
</feature>
<dbReference type="GO" id="GO:0005524">
    <property type="term" value="F:ATP binding"/>
    <property type="evidence" value="ECO:0007669"/>
    <property type="project" value="UniProtKB-UniRule"/>
</dbReference>
<dbReference type="PANTHER" id="PTHR24348">
    <property type="entry name" value="SERINE/THREONINE-PROTEIN KINASE UNC-51-RELATED"/>
    <property type="match status" value="1"/>
</dbReference>
<evidence type="ECO:0000256" key="1">
    <source>
        <dbReference type="ARBA" id="ARBA00012513"/>
    </source>
</evidence>
<dbReference type="PROSITE" id="PS00108">
    <property type="entry name" value="PROTEIN_KINASE_ST"/>
    <property type="match status" value="1"/>
</dbReference>
<keyword evidence="11" id="KW-1185">Reference proteome</keyword>
<dbReference type="Proteomes" id="UP000559256">
    <property type="component" value="Unassembled WGS sequence"/>
</dbReference>
<dbReference type="AlphaFoldDB" id="A0A8H5CLV1"/>
<dbReference type="GO" id="GO:0016020">
    <property type="term" value="C:membrane"/>
    <property type="evidence" value="ECO:0007669"/>
    <property type="project" value="TreeGrafter"/>
</dbReference>
<protein>
    <recommendedName>
        <fullName evidence="1">non-specific serine/threonine protein kinase</fullName>
        <ecNumber evidence="1">2.7.11.1</ecNumber>
    </recommendedName>
</protein>
<dbReference type="InterPro" id="IPR008271">
    <property type="entry name" value="Ser/Thr_kinase_AS"/>
</dbReference>
<dbReference type="SUPFAM" id="SSF56112">
    <property type="entry name" value="Protein kinase-like (PK-like)"/>
    <property type="match status" value="1"/>
</dbReference>
<dbReference type="InterPro" id="IPR011009">
    <property type="entry name" value="Kinase-like_dom_sf"/>
</dbReference>
<dbReference type="Gene3D" id="1.10.510.10">
    <property type="entry name" value="Transferase(Phosphotransferase) domain 1"/>
    <property type="match status" value="1"/>
</dbReference>
<keyword evidence="4" id="KW-0418">Kinase</keyword>
<evidence type="ECO:0000256" key="7">
    <source>
        <dbReference type="RuleBase" id="RU000304"/>
    </source>
</evidence>
<sequence length="454" mass="50638">MPRGSPSDSDSMPNFSGFLLDNRFKLLDLLGSGAYGRVYKAVDLSATPKGSCFFAVKCLQRPPSGSRREIFQIRECSHQLLVSDHPNIVTLHKVFQDHNHIYVVLDFCIGGDLFSAINPKNIFFRNDALVKSTFLQILDAVDYCHQRNVYHRDLKPENILCSEDYAQVFIADFGLSTQTRASKEFRCGSAFYMSPENLSKDLLSYSTRCNDIWSLGVILTNMLTGRNPWRLAVPVDPCFNAFRNNRDFLRTVLPISEEANAILKRIFHFYPNSRIHIRDLKQEISAAQTFFMSDEELRAASEAVRKVAEFCGAVLSLAQSSPVQAISPEPESSDGSAKQVVILATPATPVSPNNWAQGSSSGSEDDSKGPVTPETRPVQPVVEVPDLEEEMEQQIVRTPVIQFHPASPHLDDGPRHRAPSSSASKPPPRRAGTQLFKKAVRRLKRLSEPESLSS</sequence>
<dbReference type="GO" id="GO:0000045">
    <property type="term" value="P:autophagosome assembly"/>
    <property type="evidence" value="ECO:0007669"/>
    <property type="project" value="TreeGrafter"/>
</dbReference>
<feature type="compositionally biased region" description="Polar residues" evidence="8">
    <location>
        <begin position="348"/>
        <end position="357"/>
    </location>
</feature>
<feature type="domain" description="Protein kinase" evidence="9">
    <location>
        <begin position="24"/>
        <end position="291"/>
    </location>
</feature>
<evidence type="ECO:0000256" key="5">
    <source>
        <dbReference type="ARBA" id="ARBA00022840"/>
    </source>
</evidence>
<feature type="region of interest" description="Disordered" evidence="8">
    <location>
        <begin position="403"/>
        <end position="436"/>
    </location>
</feature>